<dbReference type="InterPro" id="IPR007811">
    <property type="entry name" value="RPC4"/>
</dbReference>
<dbReference type="OrthoDB" id="5836119at2759"/>
<dbReference type="PANTHER" id="PTHR13408:SF0">
    <property type="entry name" value="DNA-DIRECTED RNA POLYMERASE III SUBUNIT RPC4"/>
    <property type="match status" value="1"/>
</dbReference>
<keyword evidence="3" id="KW-0804">Transcription</keyword>
<dbReference type="Pfam" id="PF05132">
    <property type="entry name" value="RNA_pol_Rpc4"/>
    <property type="match status" value="1"/>
</dbReference>
<reference evidence="7" key="2">
    <citation type="submission" date="2015-01" db="EMBL/GenBank/DDBJ databases">
        <title>Evolutionary Origins and Diversification of the Mycorrhizal Mutualists.</title>
        <authorList>
            <consortium name="DOE Joint Genome Institute"/>
            <consortium name="Mycorrhizal Genomics Consortium"/>
            <person name="Kohler A."/>
            <person name="Kuo A."/>
            <person name="Nagy L.G."/>
            <person name="Floudas D."/>
            <person name="Copeland A."/>
            <person name="Barry K.W."/>
            <person name="Cichocki N."/>
            <person name="Veneault-Fourrey C."/>
            <person name="LaButti K."/>
            <person name="Lindquist E.A."/>
            <person name="Lipzen A."/>
            <person name="Lundell T."/>
            <person name="Morin E."/>
            <person name="Murat C."/>
            <person name="Riley R."/>
            <person name="Ohm R."/>
            <person name="Sun H."/>
            <person name="Tunlid A."/>
            <person name="Henrissat B."/>
            <person name="Grigoriev I.V."/>
            <person name="Hibbett D.S."/>
            <person name="Martin F."/>
        </authorList>
    </citation>
    <scope>NUCLEOTIDE SEQUENCE [LARGE SCALE GENOMIC DNA]</scope>
    <source>
        <strain evidence="7">Marx 270</strain>
    </source>
</reference>
<feature type="compositionally biased region" description="Low complexity" evidence="5">
    <location>
        <begin position="1"/>
        <end position="16"/>
    </location>
</feature>
<keyword evidence="7" id="KW-1185">Reference proteome</keyword>
<evidence type="ECO:0008006" key="8">
    <source>
        <dbReference type="Google" id="ProtNLM"/>
    </source>
</evidence>
<dbReference type="GO" id="GO:0005666">
    <property type="term" value="C:RNA polymerase III complex"/>
    <property type="evidence" value="ECO:0007669"/>
    <property type="project" value="InterPro"/>
</dbReference>
<evidence type="ECO:0000313" key="6">
    <source>
        <dbReference type="EMBL" id="KIO07721.1"/>
    </source>
</evidence>
<feature type="region of interest" description="Disordered" evidence="5">
    <location>
        <begin position="330"/>
        <end position="359"/>
    </location>
</feature>
<evidence type="ECO:0000313" key="7">
    <source>
        <dbReference type="Proteomes" id="UP000054217"/>
    </source>
</evidence>
<accession>A0A0C3PH30</accession>
<dbReference type="FunCoup" id="A0A0C3PH30">
    <property type="interactions" value="47"/>
</dbReference>
<dbReference type="HOGENOM" id="CLU_033578_0_0_1"/>
<evidence type="ECO:0000256" key="2">
    <source>
        <dbReference type="ARBA" id="ARBA00022478"/>
    </source>
</evidence>
<evidence type="ECO:0000256" key="3">
    <source>
        <dbReference type="ARBA" id="ARBA00023163"/>
    </source>
</evidence>
<dbReference type="GO" id="GO:0003677">
    <property type="term" value="F:DNA binding"/>
    <property type="evidence" value="ECO:0007669"/>
    <property type="project" value="InterPro"/>
</dbReference>
<reference evidence="6 7" key="1">
    <citation type="submission" date="2014-04" db="EMBL/GenBank/DDBJ databases">
        <authorList>
            <consortium name="DOE Joint Genome Institute"/>
            <person name="Kuo A."/>
            <person name="Kohler A."/>
            <person name="Costa M.D."/>
            <person name="Nagy L.G."/>
            <person name="Floudas D."/>
            <person name="Copeland A."/>
            <person name="Barry K.W."/>
            <person name="Cichocki N."/>
            <person name="Veneault-Fourrey C."/>
            <person name="LaButti K."/>
            <person name="Lindquist E.A."/>
            <person name="Lipzen A."/>
            <person name="Lundell T."/>
            <person name="Morin E."/>
            <person name="Murat C."/>
            <person name="Sun H."/>
            <person name="Tunlid A."/>
            <person name="Henrissat B."/>
            <person name="Grigoriev I.V."/>
            <person name="Hibbett D.S."/>
            <person name="Martin F."/>
            <person name="Nordberg H.P."/>
            <person name="Cantor M.N."/>
            <person name="Hua S.X."/>
        </authorList>
    </citation>
    <scope>NUCLEOTIDE SEQUENCE [LARGE SCALE GENOMIC DNA]</scope>
    <source>
        <strain evidence="6 7">Marx 270</strain>
    </source>
</reference>
<dbReference type="PANTHER" id="PTHR13408">
    <property type="entry name" value="DNA-DIRECTED RNA POLYMERASE III"/>
    <property type="match status" value="1"/>
</dbReference>
<dbReference type="InParanoid" id="A0A0C3PH30"/>
<comment type="subcellular location">
    <subcellularLocation>
        <location evidence="1">Nucleus</location>
    </subcellularLocation>
</comment>
<sequence length="453" mass="49004">MADNGSTGSQRSGSQQEAGPSSVPKAIGSLAKKQSDVTRLGTQKLKFAPTLPTRRKKEEELPTESVQPAPARGDGRGRGRGRGRGGEPRGAAPRPSQVEMTASGPFAMGPALAGTSARRTAPRSNFTPILPQGPTASPSLGGKLSNVGSPQLKKDKQRENVLENTVQKEIKSESDEEVYSEPDEGVVIIDMEDVGGLDWMAPETLRKERRDRQKKKLVKTEIEEPMIPASSKGKTSERDVIKPEGAADPLEQSESEEDAEIEDLIADFAFQADIEQEEDIRQERLYLFQFPEPFFTFVSSVASHSTTPMDVDTPDSKNLETKQRKVSFAADVKPPASVATSSSAATADGDPSTQKDAPKVDGVIGQLEVYRSGAVKMRLGNDILLNVSEATRALFLQQAVHLDMENKRLHVIGEVNKRYVVSPDLDTLLSAMQAEDNASAMALDDPNLIKMGP</sequence>
<evidence type="ECO:0000256" key="1">
    <source>
        <dbReference type="ARBA" id="ARBA00004123"/>
    </source>
</evidence>
<feature type="region of interest" description="Disordered" evidence="5">
    <location>
        <begin position="205"/>
        <end position="259"/>
    </location>
</feature>
<evidence type="ECO:0000256" key="4">
    <source>
        <dbReference type="ARBA" id="ARBA00023242"/>
    </source>
</evidence>
<dbReference type="STRING" id="870435.A0A0C3PH30"/>
<feature type="compositionally biased region" description="Basic and acidic residues" evidence="5">
    <location>
        <begin position="152"/>
        <end position="173"/>
    </location>
</feature>
<gene>
    <name evidence="6" type="ORF">M404DRAFT_940351</name>
</gene>
<feature type="compositionally biased region" description="Acidic residues" evidence="5">
    <location>
        <begin position="174"/>
        <end position="183"/>
    </location>
</feature>
<organism evidence="6 7">
    <name type="scientific">Pisolithus tinctorius Marx 270</name>
    <dbReference type="NCBI Taxonomy" id="870435"/>
    <lineage>
        <taxon>Eukaryota</taxon>
        <taxon>Fungi</taxon>
        <taxon>Dikarya</taxon>
        <taxon>Basidiomycota</taxon>
        <taxon>Agaricomycotina</taxon>
        <taxon>Agaricomycetes</taxon>
        <taxon>Agaricomycetidae</taxon>
        <taxon>Boletales</taxon>
        <taxon>Sclerodermatineae</taxon>
        <taxon>Pisolithaceae</taxon>
        <taxon>Pisolithus</taxon>
    </lineage>
</organism>
<proteinExistence type="predicted"/>
<name>A0A0C3PH30_PISTI</name>
<dbReference type="EMBL" id="KN831959">
    <property type="protein sequence ID" value="KIO07721.1"/>
    <property type="molecule type" value="Genomic_DNA"/>
</dbReference>
<dbReference type="AlphaFoldDB" id="A0A0C3PH30"/>
<protein>
    <recommendedName>
        <fullName evidence="8">DNA-directed RNA polymerase III subunit RPC4</fullName>
    </recommendedName>
</protein>
<dbReference type="Proteomes" id="UP000054217">
    <property type="component" value="Unassembled WGS sequence"/>
</dbReference>
<dbReference type="GO" id="GO:0042797">
    <property type="term" value="P:tRNA transcription by RNA polymerase III"/>
    <property type="evidence" value="ECO:0007669"/>
    <property type="project" value="TreeGrafter"/>
</dbReference>
<keyword evidence="4" id="KW-0539">Nucleus</keyword>
<feature type="region of interest" description="Disordered" evidence="5">
    <location>
        <begin position="1"/>
        <end position="183"/>
    </location>
</feature>
<keyword evidence="2" id="KW-0240">DNA-directed RNA polymerase</keyword>
<evidence type="ECO:0000256" key="5">
    <source>
        <dbReference type="SAM" id="MobiDB-lite"/>
    </source>
</evidence>
<feature type="compositionally biased region" description="Low complexity" evidence="5">
    <location>
        <begin position="334"/>
        <end position="352"/>
    </location>
</feature>